<protein>
    <submittedName>
        <fullName evidence="2">Uncharacterized protein</fullName>
    </submittedName>
</protein>
<proteinExistence type="predicted"/>
<gene>
    <name evidence="2" type="ORF">PODLI_1B009902</name>
</gene>
<sequence length="120" mass="13017">MPALFDSPDESGGAGESARGRSVTPTSPVTGMLLSNAAALATEQPPLCIYSINKYIHTHTARFRQKQNKTELGFFVDRFASGSPLEVLKQPRKEGAVEARAVCIWQEQNEGRIPVTLTTA</sequence>
<dbReference type="AlphaFoldDB" id="A0AA35KI95"/>
<organism evidence="2 3">
    <name type="scientific">Podarcis lilfordi</name>
    <name type="common">Lilford's wall lizard</name>
    <dbReference type="NCBI Taxonomy" id="74358"/>
    <lineage>
        <taxon>Eukaryota</taxon>
        <taxon>Metazoa</taxon>
        <taxon>Chordata</taxon>
        <taxon>Craniata</taxon>
        <taxon>Vertebrata</taxon>
        <taxon>Euteleostomi</taxon>
        <taxon>Lepidosauria</taxon>
        <taxon>Squamata</taxon>
        <taxon>Bifurcata</taxon>
        <taxon>Unidentata</taxon>
        <taxon>Episquamata</taxon>
        <taxon>Laterata</taxon>
        <taxon>Lacertibaenia</taxon>
        <taxon>Lacertidae</taxon>
        <taxon>Podarcis</taxon>
    </lineage>
</organism>
<dbReference type="Proteomes" id="UP001178461">
    <property type="component" value="Chromosome 6"/>
</dbReference>
<dbReference type="EMBL" id="OX395131">
    <property type="protein sequence ID" value="CAI5777318.1"/>
    <property type="molecule type" value="Genomic_DNA"/>
</dbReference>
<accession>A0AA35KI95</accession>
<evidence type="ECO:0000256" key="1">
    <source>
        <dbReference type="SAM" id="MobiDB-lite"/>
    </source>
</evidence>
<keyword evidence="3" id="KW-1185">Reference proteome</keyword>
<feature type="region of interest" description="Disordered" evidence="1">
    <location>
        <begin position="1"/>
        <end position="28"/>
    </location>
</feature>
<name>A0AA35KI95_9SAUR</name>
<evidence type="ECO:0000313" key="3">
    <source>
        <dbReference type="Proteomes" id="UP001178461"/>
    </source>
</evidence>
<reference evidence="2" key="1">
    <citation type="submission" date="2022-12" db="EMBL/GenBank/DDBJ databases">
        <authorList>
            <person name="Alioto T."/>
            <person name="Alioto T."/>
            <person name="Gomez Garrido J."/>
        </authorList>
    </citation>
    <scope>NUCLEOTIDE SEQUENCE</scope>
</reference>
<evidence type="ECO:0000313" key="2">
    <source>
        <dbReference type="EMBL" id="CAI5777318.1"/>
    </source>
</evidence>